<evidence type="ECO:0000313" key="2">
    <source>
        <dbReference type="EMBL" id="KAF8879537.1"/>
    </source>
</evidence>
<feature type="compositionally biased region" description="Polar residues" evidence="1">
    <location>
        <begin position="64"/>
        <end position="77"/>
    </location>
</feature>
<name>A0A9P5NB52_GYMJU</name>
<reference evidence="2" key="1">
    <citation type="submission" date="2020-11" db="EMBL/GenBank/DDBJ databases">
        <authorList>
            <consortium name="DOE Joint Genome Institute"/>
            <person name="Ahrendt S."/>
            <person name="Riley R."/>
            <person name="Andreopoulos W."/>
            <person name="LaButti K."/>
            <person name="Pangilinan J."/>
            <person name="Ruiz-duenas F.J."/>
            <person name="Barrasa J.M."/>
            <person name="Sanchez-Garcia M."/>
            <person name="Camarero S."/>
            <person name="Miyauchi S."/>
            <person name="Serrano A."/>
            <person name="Linde D."/>
            <person name="Babiker R."/>
            <person name="Drula E."/>
            <person name="Ayuso-Fernandez I."/>
            <person name="Pacheco R."/>
            <person name="Padilla G."/>
            <person name="Ferreira P."/>
            <person name="Barriuso J."/>
            <person name="Kellner H."/>
            <person name="Castanera R."/>
            <person name="Alfaro M."/>
            <person name="Ramirez L."/>
            <person name="Pisabarro A.G."/>
            <person name="Kuo A."/>
            <person name="Tritt A."/>
            <person name="Lipzen A."/>
            <person name="He G."/>
            <person name="Yan M."/>
            <person name="Ng V."/>
            <person name="Cullen D."/>
            <person name="Martin F."/>
            <person name="Rosso M.-N."/>
            <person name="Henrissat B."/>
            <person name="Hibbett D."/>
            <person name="Martinez A.T."/>
            <person name="Grigoriev I.V."/>
        </authorList>
    </citation>
    <scope>NUCLEOTIDE SEQUENCE</scope>
    <source>
        <strain evidence="2">AH 44721</strain>
    </source>
</reference>
<dbReference type="Proteomes" id="UP000724874">
    <property type="component" value="Unassembled WGS sequence"/>
</dbReference>
<feature type="compositionally biased region" description="Basic and acidic residues" evidence="1">
    <location>
        <begin position="225"/>
        <end position="237"/>
    </location>
</feature>
<proteinExistence type="predicted"/>
<dbReference type="AlphaFoldDB" id="A0A9P5NB52"/>
<comment type="caution">
    <text evidence="2">The sequence shown here is derived from an EMBL/GenBank/DDBJ whole genome shotgun (WGS) entry which is preliminary data.</text>
</comment>
<organism evidence="2 3">
    <name type="scientific">Gymnopilus junonius</name>
    <name type="common">Spectacular rustgill mushroom</name>
    <name type="synonym">Gymnopilus spectabilis subsp. junonius</name>
    <dbReference type="NCBI Taxonomy" id="109634"/>
    <lineage>
        <taxon>Eukaryota</taxon>
        <taxon>Fungi</taxon>
        <taxon>Dikarya</taxon>
        <taxon>Basidiomycota</taxon>
        <taxon>Agaricomycotina</taxon>
        <taxon>Agaricomycetes</taxon>
        <taxon>Agaricomycetidae</taxon>
        <taxon>Agaricales</taxon>
        <taxon>Agaricineae</taxon>
        <taxon>Hymenogastraceae</taxon>
        <taxon>Gymnopilus</taxon>
    </lineage>
</organism>
<gene>
    <name evidence="2" type="ORF">CPB84DRAFT_1793303</name>
</gene>
<feature type="region of interest" description="Disordered" evidence="1">
    <location>
        <begin position="342"/>
        <end position="434"/>
    </location>
</feature>
<sequence>MSSAKTPSPGRPLDVEEIGERHDDFLRDAYLRQSPLYKGTDPPCTPQMVQPRTPDPPPQLLNPGLQTDGSIDSSSPGTEDGSRFVREQNAPSPSPALALIYQITTPPNRFPVSPPVNSVSPSEAALMRRSASLRNKSKDIIHRDRTGSFEFPPAQNSDFGGESNEDDPSSKASSGGEMDVEGEDGGDNATVIMEDGEYEGYGDDYYAGELVDDMVVSDGEEGDQETSKVEHENEDRTSNAGTESEAAGERRLEDHQDDEEYFDADEYMDEEADEAEHLRGYDHDQDPDATIRVNVKETETKFERGKAASSPNVSSNASINLAPYPPPVRAYSSPGIERLFTASQSQHDTPKVVETSTDSDDIPIPVGMSLFTPPSSHNRLLDTASPPLQAQDTLSQPISPLPFNTLFNISSPSGSDSMPPTQQDHYGQHQVQSESVNRNNMHLDNDSIMRNSMAFHDHPSQHTLNDDFTPSAPTSSVPDFFEFSQSPPPLTPLTPETESHPEFTPNHKD</sequence>
<protein>
    <submittedName>
        <fullName evidence="2">Uncharacterized protein</fullName>
    </submittedName>
</protein>
<feature type="compositionally biased region" description="Polar residues" evidence="1">
    <location>
        <begin position="405"/>
        <end position="434"/>
    </location>
</feature>
<feature type="compositionally biased region" description="Polar residues" evidence="1">
    <location>
        <begin position="461"/>
        <end position="477"/>
    </location>
</feature>
<feature type="compositionally biased region" description="Basic and acidic residues" evidence="1">
    <location>
        <begin position="497"/>
        <end position="509"/>
    </location>
</feature>
<dbReference type="EMBL" id="JADNYJ010000148">
    <property type="protein sequence ID" value="KAF8879537.1"/>
    <property type="molecule type" value="Genomic_DNA"/>
</dbReference>
<feature type="compositionally biased region" description="Basic and acidic residues" evidence="1">
    <location>
        <begin position="18"/>
        <end position="30"/>
    </location>
</feature>
<keyword evidence="3" id="KW-1185">Reference proteome</keyword>
<feature type="region of interest" description="Disordered" evidence="1">
    <location>
        <begin position="451"/>
        <end position="509"/>
    </location>
</feature>
<feature type="region of interest" description="Disordered" evidence="1">
    <location>
        <begin position="1"/>
        <end position="259"/>
    </location>
</feature>
<evidence type="ECO:0000313" key="3">
    <source>
        <dbReference type="Proteomes" id="UP000724874"/>
    </source>
</evidence>
<evidence type="ECO:0000256" key="1">
    <source>
        <dbReference type="SAM" id="MobiDB-lite"/>
    </source>
</evidence>
<accession>A0A9P5NB52</accession>
<feature type="region of interest" description="Disordered" evidence="1">
    <location>
        <begin position="300"/>
        <end position="326"/>
    </location>
</feature>
<feature type="compositionally biased region" description="Low complexity" evidence="1">
    <location>
        <begin position="307"/>
        <end position="320"/>
    </location>
</feature>
<feature type="compositionally biased region" description="Basic and acidic residues" evidence="1">
    <location>
        <begin position="136"/>
        <end position="147"/>
    </location>
</feature>
<feature type="compositionally biased region" description="Polar residues" evidence="1">
    <location>
        <begin position="386"/>
        <end position="398"/>
    </location>
</feature>